<proteinExistence type="predicted"/>
<dbReference type="InterPro" id="IPR001245">
    <property type="entry name" value="Ser-Thr/Tyr_kinase_cat_dom"/>
</dbReference>
<dbReference type="GO" id="GO:0004672">
    <property type="term" value="F:protein kinase activity"/>
    <property type="evidence" value="ECO:0007669"/>
    <property type="project" value="InterPro"/>
</dbReference>
<dbReference type="EMBL" id="JAYKXP010000045">
    <property type="protein sequence ID" value="KAK7037700.1"/>
    <property type="molecule type" value="Genomic_DNA"/>
</dbReference>
<dbReference type="Proteomes" id="UP001383192">
    <property type="component" value="Unassembled WGS sequence"/>
</dbReference>
<protein>
    <recommendedName>
        <fullName evidence="2">Serine-threonine/tyrosine-protein kinase catalytic domain-containing protein</fullName>
    </recommendedName>
</protein>
<evidence type="ECO:0000256" key="1">
    <source>
        <dbReference type="SAM" id="MobiDB-lite"/>
    </source>
</evidence>
<evidence type="ECO:0000313" key="3">
    <source>
        <dbReference type="EMBL" id="KAK7037700.1"/>
    </source>
</evidence>
<feature type="region of interest" description="Disordered" evidence="1">
    <location>
        <begin position="158"/>
        <end position="215"/>
    </location>
</feature>
<dbReference type="AlphaFoldDB" id="A0AAW0CF22"/>
<dbReference type="InterPro" id="IPR011009">
    <property type="entry name" value="Kinase-like_dom_sf"/>
</dbReference>
<evidence type="ECO:0000259" key="2">
    <source>
        <dbReference type="Pfam" id="PF07714"/>
    </source>
</evidence>
<name>A0AAW0CF22_9AGAR</name>
<dbReference type="Pfam" id="PF07714">
    <property type="entry name" value="PK_Tyr_Ser-Thr"/>
    <property type="match status" value="1"/>
</dbReference>
<feature type="compositionally biased region" description="Acidic residues" evidence="1">
    <location>
        <begin position="165"/>
        <end position="178"/>
    </location>
</feature>
<gene>
    <name evidence="3" type="ORF">VNI00_010926</name>
</gene>
<comment type="caution">
    <text evidence="3">The sequence shown here is derived from an EMBL/GenBank/DDBJ whole genome shotgun (WGS) entry which is preliminary data.</text>
</comment>
<evidence type="ECO:0000313" key="4">
    <source>
        <dbReference type="Proteomes" id="UP001383192"/>
    </source>
</evidence>
<accession>A0AAW0CF22</accession>
<feature type="domain" description="Serine-threonine/tyrosine-protein kinase catalytic" evidence="2">
    <location>
        <begin position="44"/>
        <end position="98"/>
    </location>
</feature>
<dbReference type="SUPFAM" id="SSF56112">
    <property type="entry name" value="Protein kinase-like (PK-like)"/>
    <property type="match status" value="1"/>
</dbReference>
<reference evidence="3 4" key="1">
    <citation type="submission" date="2024-01" db="EMBL/GenBank/DDBJ databases">
        <title>A draft genome for a cacao thread blight-causing isolate of Paramarasmius palmivorus.</title>
        <authorList>
            <person name="Baruah I.K."/>
            <person name="Bukari Y."/>
            <person name="Amoako-Attah I."/>
            <person name="Meinhardt L.W."/>
            <person name="Bailey B.A."/>
            <person name="Cohen S.P."/>
        </authorList>
    </citation>
    <scope>NUCLEOTIDE SEQUENCE [LARGE SCALE GENOMIC DNA]</scope>
    <source>
        <strain evidence="3 4">GH-12</strain>
    </source>
</reference>
<sequence length="230" mass="25486">MNPEEEQRFLRLLFRDKAAYRQLLSQRGSQAQSLLDWMQKIISGLIPFHGIHPDASVLLAIIEGKRASKPEDTSDELWSLITQCWDNEPSTRPTAEGVLGSLTELLQTSGKEIISAEDWGSQLFAEMQNSVAIDRDCSAKEVAEFLIKVEANCVSDMTVSPALPETEEQTTEESETEEAPQKEEQNGTAATGTRRASPRRGQGYMTGSPGSHSIMLPYRSSGSSIFFCFH</sequence>
<keyword evidence="4" id="KW-1185">Reference proteome</keyword>
<organism evidence="3 4">
    <name type="scientific">Paramarasmius palmivorus</name>
    <dbReference type="NCBI Taxonomy" id="297713"/>
    <lineage>
        <taxon>Eukaryota</taxon>
        <taxon>Fungi</taxon>
        <taxon>Dikarya</taxon>
        <taxon>Basidiomycota</taxon>
        <taxon>Agaricomycotina</taxon>
        <taxon>Agaricomycetes</taxon>
        <taxon>Agaricomycetidae</taxon>
        <taxon>Agaricales</taxon>
        <taxon>Marasmiineae</taxon>
        <taxon>Marasmiaceae</taxon>
        <taxon>Paramarasmius</taxon>
    </lineage>
</organism>
<dbReference type="Gene3D" id="1.10.510.10">
    <property type="entry name" value="Transferase(Phosphotransferase) domain 1"/>
    <property type="match status" value="1"/>
</dbReference>